<comment type="similarity">
    <text evidence="4">Belongs to the flavoredoxin family.</text>
</comment>
<feature type="domain" description="Flavin reductase like" evidence="6">
    <location>
        <begin position="111"/>
        <end position="271"/>
    </location>
</feature>
<dbReference type="EMBL" id="JAPUFD010000006">
    <property type="protein sequence ID" value="MDI1487753.1"/>
    <property type="molecule type" value="Genomic_DNA"/>
</dbReference>
<feature type="region of interest" description="Disordered" evidence="5">
    <location>
        <begin position="1"/>
        <end position="61"/>
    </location>
</feature>
<dbReference type="Gene3D" id="2.30.110.10">
    <property type="entry name" value="Electron Transport, Fmn-binding Protein, Chain A"/>
    <property type="match status" value="1"/>
</dbReference>
<proteinExistence type="inferred from homology"/>
<keyword evidence="3" id="KW-0288">FMN</keyword>
<evidence type="ECO:0000256" key="1">
    <source>
        <dbReference type="ARBA" id="ARBA00001917"/>
    </source>
</evidence>
<accession>A0AA43QJP6</accession>
<comment type="caution">
    <text evidence="7">The sequence shown here is derived from an EMBL/GenBank/DDBJ whole genome shotgun (WGS) entry which is preliminary data.</text>
</comment>
<dbReference type="SMART" id="SM00903">
    <property type="entry name" value="Flavin_Reduct"/>
    <property type="match status" value="1"/>
</dbReference>
<feature type="compositionally biased region" description="Basic and acidic residues" evidence="5">
    <location>
        <begin position="7"/>
        <end position="17"/>
    </location>
</feature>
<dbReference type="Pfam" id="PF01613">
    <property type="entry name" value="Flavin_Reduct"/>
    <property type="match status" value="1"/>
</dbReference>
<dbReference type="GO" id="GO:0010181">
    <property type="term" value="F:FMN binding"/>
    <property type="evidence" value="ECO:0007669"/>
    <property type="project" value="InterPro"/>
</dbReference>
<evidence type="ECO:0000256" key="4">
    <source>
        <dbReference type="ARBA" id="ARBA00038054"/>
    </source>
</evidence>
<keyword evidence="8" id="KW-1185">Reference proteome</keyword>
<evidence type="ECO:0000313" key="8">
    <source>
        <dbReference type="Proteomes" id="UP001161017"/>
    </source>
</evidence>
<dbReference type="SUPFAM" id="SSF50475">
    <property type="entry name" value="FMN-binding split barrel"/>
    <property type="match status" value="1"/>
</dbReference>
<evidence type="ECO:0000259" key="6">
    <source>
        <dbReference type="SMART" id="SM00903"/>
    </source>
</evidence>
<reference evidence="7" key="1">
    <citation type="journal article" date="2023" name="Genome Biol. Evol.">
        <title>First Whole Genome Sequence and Flow Cytometry Genome Size Data for the Lichen-Forming Fungus Ramalina farinacea (Ascomycota).</title>
        <authorList>
            <person name="Llewellyn T."/>
            <person name="Mian S."/>
            <person name="Hill R."/>
            <person name="Leitch I.J."/>
            <person name="Gaya E."/>
        </authorList>
    </citation>
    <scope>NUCLEOTIDE SEQUENCE</scope>
    <source>
        <strain evidence="7">LIQ254RAFAR</strain>
    </source>
</reference>
<dbReference type="AlphaFoldDB" id="A0AA43QJP6"/>
<evidence type="ECO:0000313" key="7">
    <source>
        <dbReference type="EMBL" id="MDI1487753.1"/>
    </source>
</evidence>
<organism evidence="7 8">
    <name type="scientific">Ramalina farinacea</name>
    <dbReference type="NCBI Taxonomy" id="258253"/>
    <lineage>
        <taxon>Eukaryota</taxon>
        <taxon>Fungi</taxon>
        <taxon>Dikarya</taxon>
        <taxon>Ascomycota</taxon>
        <taxon>Pezizomycotina</taxon>
        <taxon>Lecanoromycetes</taxon>
        <taxon>OSLEUM clade</taxon>
        <taxon>Lecanoromycetidae</taxon>
        <taxon>Lecanorales</taxon>
        <taxon>Lecanorineae</taxon>
        <taxon>Ramalinaceae</taxon>
        <taxon>Ramalina</taxon>
    </lineage>
</organism>
<gene>
    <name evidence="7" type="ORF">OHK93_007025</name>
</gene>
<evidence type="ECO:0000256" key="3">
    <source>
        <dbReference type="ARBA" id="ARBA00022643"/>
    </source>
</evidence>
<evidence type="ECO:0000256" key="2">
    <source>
        <dbReference type="ARBA" id="ARBA00022630"/>
    </source>
</evidence>
<dbReference type="PANTHER" id="PTHR33798:SF5">
    <property type="entry name" value="FLAVIN REDUCTASE LIKE DOMAIN-CONTAINING PROTEIN"/>
    <property type="match status" value="1"/>
</dbReference>
<evidence type="ECO:0000256" key="5">
    <source>
        <dbReference type="SAM" id="MobiDB-lite"/>
    </source>
</evidence>
<sequence length="320" mass="35431">MSTKNFSDAEQRSHDPSHTSTGPPQAQKQKVEVDNESHVRRNPHPDFKSVEASRPDWSEESQFHFIKTKQPDWKPGQGGNDSGASLKKEHVDFDPYEEGRPAVFNYKLLISGIIPRPIGFVSTRSEDGSSTNLSPFSYFQVINHDPPLFILSFAGGFDNAKDTLVNLAATRECTINIISEHYIEAANATSIDAPYGTSEWPITGLTPAPCKEVKASRVKEAVFSIEGKLVSTQEFESRATPGKKTSVLAIVEGVRFWVREDAINEEKNLIDPQVLRPMSRLGGIMYGRLVEGIELPRPVFEAEEKAGHLEGLVKPKADGQ</sequence>
<comment type="cofactor">
    <cofactor evidence="1">
        <name>FMN</name>
        <dbReference type="ChEBI" id="CHEBI:58210"/>
    </cofactor>
</comment>
<dbReference type="InterPro" id="IPR012349">
    <property type="entry name" value="Split_barrel_FMN-bd"/>
</dbReference>
<dbReference type="PANTHER" id="PTHR33798">
    <property type="entry name" value="FLAVOPROTEIN OXYGENASE"/>
    <property type="match status" value="1"/>
</dbReference>
<keyword evidence="2" id="KW-0285">Flavoprotein</keyword>
<feature type="compositionally biased region" description="Polar residues" evidence="5">
    <location>
        <begin position="18"/>
        <end position="28"/>
    </location>
</feature>
<protein>
    <recommendedName>
        <fullName evidence="6">Flavin reductase like domain-containing protein</fullName>
    </recommendedName>
</protein>
<feature type="compositionally biased region" description="Basic and acidic residues" evidence="5">
    <location>
        <begin position="29"/>
        <end position="57"/>
    </location>
</feature>
<dbReference type="InterPro" id="IPR002563">
    <property type="entry name" value="Flavin_Rdtase-like_dom"/>
</dbReference>
<dbReference type="Proteomes" id="UP001161017">
    <property type="component" value="Unassembled WGS sequence"/>
</dbReference>
<name>A0AA43QJP6_9LECA</name>